<dbReference type="OrthoDB" id="9816009at2"/>
<dbReference type="Pfam" id="PF08239">
    <property type="entry name" value="SH3_3"/>
    <property type="match status" value="1"/>
</dbReference>
<feature type="domain" description="SH3b" evidence="2">
    <location>
        <begin position="47"/>
        <end position="101"/>
    </location>
</feature>
<dbReference type="AlphaFoldDB" id="A0A2R8C316"/>
<evidence type="ECO:0000313" key="4">
    <source>
        <dbReference type="Proteomes" id="UP000244898"/>
    </source>
</evidence>
<name>A0A2R8C316_9RHOB</name>
<feature type="signal peptide" evidence="1">
    <location>
        <begin position="1"/>
        <end position="19"/>
    </location>
</feature>
<dbReference type="RefSeq" id="WP_108785133.1">
    <property type="nucleotide sequence ID" value="NZ_ONZG01000001.1"/>
</dbReference>
<dbReference type="EMBL" id="ONZG01000001">
    <property type="protein sequence ID" value="SPJ26824.1"/>
    <property type="molecule type" value="Genomic_DNA"/>
</dbReference>
<evidence type="ECO:0000313" key="3">
    <source>
        <dbReference type="EMBL" id="SPJ26824.1"/>
    </source>
</evidence>
<proteinExistence type="predicted"/>
<sequence>MKLSLGILLSVATASAAFSQNIVQPTGPLSNDTGCLVQGLDPNGDGFLALRAGPSSSHQQIGSLRNGDAAYIRACQGKWCYVENGSINNVETRFRGWIYTAWCQFYP</sequence>
<evidence type="ECO:0000256" key="1">
    <source>
        <dbReference type="SAM" id="SignalP"/>
    </source>
</evidence>
<keyword evidence="4" id="KW-1185">Reference proteome</keyword>
<reference evidence="4" key="1">
    <citation type="submission" date="2018-03" db="EMBL/GenBank/DDBJ databases">
        <authorList>
            <person name="Rodrigo-Torres L."/>
            <person name="Arahal R. D."/>
            <person name="Lucena T."/>
        </authorList>
    </citation>
    <scope>NUCLEOTIDE SEQUENCE [LARGE SCALE GENOMIC DNA]</scope>
    <source>
        <strain evidence="4">CECT 7615</strain>
    </source>
</reference>
<dbReference type="Gene3D" id="2.30.30.40">
    <property type="entry name" value="SH3 Domains"/>
    <property type="match status" value="1"/>
</dbReference>
<accession>A0A2R8C316</accession>
<keyword evidence="1" id="KW-0732">Signal</keyword>
<gene>
    <name evidence="3" type="ORF">TRM7615_00293</name>
</gene>
<feature type="chain" id="PRO_5015320038" description="SH3b domain-containing protein" evidence="1">
    <location>
        <begin position="20"/>
        <end position="107"/>
    </location>
</feature>
<organism evidence="3 4">
    <name type="scientific">Falsiruegeria mediterranea M17</name>
    <dbReference type="NCBI Taxonomy" id="1200281"/>
    <lineage>
        <taxon>Bacteria</taxon>
        <taxon>Pseudomonadati</taxon>
        <taxon>Pseudomonadota</taxon>
        <taxon>Alphaproteobacteria</taxon>
        <taxon>Rhodobacterales</taxon>
        <taxon>Roseobacteraceae</taxon>
        <taxon>Falsiruegeria</taxon>
    </lineage>
</organism>
<dbReference type="Proteomes" id="UP000244898">
    <property type="component" value="Unassembled WGS sequence"/>
</dbReference>
<dbReference type="InterPro" id="IPR003646">
    <property type="entry name" value="SH3-like_bac-type"/>
</dbReference>
<protein>
    <recommendedName>
        <fullName evidence="2">SH3b domain-containing protein</fullName>
    </recommendedName>
</protein>
<evidence type="ECO:0000259" key="2">
    <source>
        <dbReference type="Pfam" id="PF08239"/>
    </source>
</evidence>